<dbReference type="SUPFAM" id="SSF52518">
    <property type="entry name" value="Thiamin diphosphate-binding fold (THDP-binding)"/>
    <property type="match status" value="1"/>
</dbReference>
<reference evidence="5 6" key="1">
    <citation type="journal article" date="2016" name="Nat. Commun.">
        <title>Thousands of microbial genomes shed light on interconnected biogeochemical processes in an aquifer system.</title>
        <authorList>
            <person name="Anantharaman K."/>
            <person name="Brown C.T."/>
            <person name="Hug L.A."/>
            <person name="Sharon I."/>
            <person name="Castelle C.J."/>
            <person name="Probst A.J."/>
            <person name="Thomas B.C."/>
            <person name="Singh A."/>
            <person name="Wilkins M.J."/>
            <person name="Karaoz U."/>
            <person name="Brodie E.L."/>
            <person name="Williams K.H."/>
            <person name="Hubbard S.S."/>
            <person name="Banfield J.F."/>
        </authorList>
    </citation>
    <scope>NUCLEOTIDE SEQUENCE [LARGE SCALE GENOMIC DNA]</scope>
    <source>
        <strain evidence="6">RIFCSPLOWO2_12_FULL_64_10</strain>
    </source>
</reference>
<name>A0A1F6CC31_HANXR</name>
<dbReference type="Gene3D" id="3.40.50.920">
    <property type="match status" value="1"/>
</dbReference>
<evidence type="ECO:0000256" key="2">
    <source>
        <dbReference type="ARBA" id="ARBA00012277"/>
    </source>
</evidence>
<keyword evidence="3" id="KW-0560">Oxidoreductase</keyword>
<dbReference type="EMBL" id="MFKF01000301">
    <property type="protein sequence ID" value="OGG46570.1"/>
    <property type="molecule type" value="Genomic_DNA"/>
</dbReference>
<dbReference type="CDD" id="cd07036">
    <property type="entry name" value="TPP_PYR_E1-PDHc-beta_like"/>
    <property type="match status" value="1"/>
</dbReference>
<gene>
    <name evidence="5" type="ORF">A3F84_18035</name>
</gene>
<dbReference type="Gene3D" id="3.40.50.970">
    <property type="match status" value="1"/>
</dbReference>
<dbReference type="InterPro" id="IPR009014">
    <property type="entry name" value="Transketo_C/PFOR_II"/>
</dbReference>
<dbReference type="PANTHER" id="PTHR42980:SF1">
    <property type="entry name" value="2-OXOISOVALERATE DEHYDROGENASE SUBUNIT BETA, MITOCHONDRIAL"/>
    <property type="match status" value="1"/>
</dbReference>
<dbReference type="GO" id="GO:0009083">
    <property type="term" value="P:branched-chain amino acid catabolic process"/>
    <property type="evidence" value="ECO:0007669"/>
    <property type="project" value="TreeGrafter"/>
</dbReference>
<evidence type="ECO:0000313" key="6">
    <source>
        <dbReference type="Proteomes" id="UP000178606"/>
    </source>
</evidence>
<dbReference type="AlphaFoldDB" id="A0A1F6CC31"/>
<accession>A0A1F6CC31</accession>
<evidence type="ECO:0000313" key="5">
    <source>
        <dbReference type="EMBL" id="OGG46570.1"/>
    </source>
</evidence>
<dbReference type="FunFam" id="3.40.50.920:FF:000001">
    <property type="entry name" value="Pyruvate dehydrogenase E1 beta subunit"/>
    <property type="match status" value="1"/>
</dbReference>
<dbReference type="SUPFAM" id="SSF52922">
    <property type="entry name" value="TK C-terminal domain-like"/>
    <property type="match status" value="1"/>
</dbReference>
<dbReference type="Proteomes" id="UP000178606">
    <property type="component" value="Unassembled WGS sequence"/>
</dbReference>
<dbReference type="SMART" id="SM00861">
    <property type="entry name" value="Transket_pyr"/>
    <property type="match status" value="1"/>
</dbReference>
<feature type="domain" description="Transketolase-like pyrimidine-binding" evidence="4">
    <location>
        <begin position="7"/>
        <end position="182"/>
    </location>
</feature>
<sequence length="327" mass="36183">MAELVQMNMIQALNNALDIYMQRELNAVILGEDAGAFGGVFRVTEGLQQKYGPERVFDTPLAEVGIVGAAIGMALGGLHPIAEIQFADFVFSAFDQIVSEAAKYRYRCAGQYSVRMVIRMPYGGGIRGGHYHSQSPEAYFAHTPGLRVVIPSGPYEAKGLLLAALDCPDPVIFLEPKKIYRSVKTHVPKDYYAIPLEKATVVREGRDATLVAYGSMMEVAREATLLAEGEGYDVEVIDLSSILPYDLKTVLASVEKTGRLVVIQEAPRTCGFASELLAEVQQRAFTRLRAPLQRVTGFDTPFPYALEEHYLPDKERVLDVLRRTIEF</sequence>
<dbReference type="GO" id="GO:0007584">
    <property type="term" value="P:response to nutrient"/>
    <property type="evidence" value="ECO:0007669"/>
    <property type="project" value="TreeGrafter"/>
</dbReference>
<dbReference type="PANTHER" id="PTHR42980">
    <property type="entry name" value="2-OXOISOVALERATE DEHYDROGENASE SUBUNIT BETA-RELATED"/>
    <property type="match status" value="1"/>
</dbReference>
<dbReference type="Pfam" id="PF02780">
    <property type="entry name" value="Transketolase_C"/>
    <property type="match status" value="1"/>
</dbReference>
<dbReference type="InterPro" id="IPR029061">
    <property type="entry name" value="THDP-binding"/>
</dbReference>
<comment type="cofactor">
    <cofactor evidence="1">
        <name>thiamine diphosphate</name>
        <dbReference type="ChEBI" id="CHEBI:58937"/>
    </cofactor>
</comment>
<dbReference type="InterPro" id="IPR033248">
    <property type="entry name" value="Transketolase_C"/>
</dbReference>
<dbReference type="Pfam" id="PF02779">
    <property type="entry name" value="Transket_pyr"/>
    <property type="match status" value="1"/>
</dbReference>
<evidence type="ECO:0000256" key="3">
    <source>
        <dbReference type="ARBA" id="ARBA00023002"/>
    </source>
</evidence>
<dbReference type="EC" id="1.2.4.4" evidence="2"/>
<evidence type="ECO:0000256" key="1">
    <source>
        <dbReference type="ARBA" id="ARBA00001964"/>
    </source>
</evidence>
<protein>
    <recommendedName>
        <fullName evidence="2">3-methyl-2-oxobutanoate dehydrogenase (2-methylpropanoyl-transferring)</fullName>
        <ecNumber evidence="2">1.2.4.4</ecNumber>
    </recommendedName>
</protein>
<dbReference type="GO" id="GO:0003863">
    <property type="term" value="F:branched-chain 2-oxo acid dehydrogenase activity"/>
    <property type="evidence" value="ECO:0007669"/>
    <property type="project" value="UniProtKB-EC"/>
</dbReference>
<dbReference type="InterPro" id="IPR005475">
    <property type="entry name" value="Transketolase-like_Pyr-bd"/>
</dbReference>
<dbReference type="FunFam" id="3.40.50.970:FF:000001">
    <property type="entry name" value="Pyruvate dehydrogenase E1 beta subunit"/>
    <property type="match status" value="1"/>
</dbReference>
<organism evidence="5 6">
    <name type="scientific">Handelsmanbacteria sp. (strain RIFCSPLOWO2_12_FULL_64_10)</name>
    <dbReference type="NCBI Taxonomy" id="1817868"/>
    <lineage>
        <taxon>Bacteria</taxon>
        <taxon>Candidatus Handelsmaniibacteriota</taxon>
    </lineage>
</organism>
<evidence type="ECO:0000259" key="4">
    <source>
        <dbReference type="SMART" id="SM00861"/>
    </source>
</evidence>
<proteinExistence type="predicted"/>
<comment type="caution">
    <text evidence="5">The sequence shown here is derived from an EMBL/GenBank/DDBJ whole genome shotgun (WGS) entry which is preliminary data.</text>
</comment>